<name>A0A392PEF1_9FABA</name>
<reference evidence="1 2" key="1">
    <citation type="journal article" date="2018" name="Front. Plant Sci.">
        <title>Red Clover (Trifolium pratense) and Zigzag Clover (T. medium) - A Picture of Genomic Similarities and Differences.</title>
        <authorList>
            <person name="Dluhosova J."/>
            <person name="Istvanek J."/>
            <person name="Nedelnik J."/>
            <person name="Repkova J."/>
        </authorList>
    </citation>
    <scope>NUCLEOTIDE SEQUENCE [LARGE SCALE GENOMIC DNA]</scope>
    <source>
        <strain evidence="2">cv. 10/8</strain>
        <tissue evidence="1">Leaf</tissue>
    </source>
</reference>
<evidence type="ECO:0008006" key="3">
    <source>
        <dbReference type="Google" id="ProtNLM"/>
    </source>
</evidence>
<comment type="caution">
    <text evidence="1">The sequence shown here is derived from an EMBL/GenBank/DDBJ whole genome shotgun (WGS) entry which is preliminary data.</text>
</comment>
<accession>A0A392PEF1</accession>
<dbReference type="EMBL" id="LXQA010074134">
    <property type="protein sequence ID" value="MCI09859.1"/>
    <property type="molecule type" value="Genomic_DNA"/>
</dbReference>
<evidence type="ECO:0000313" key="2">
    <source>
        <dbReference type="Proteomes" id="UP000265520"/>
    </source>
</evidence>
<organism evidence="1 2">
    <name type="scientific">Trifolium medium</name>
    <dbReference type="NCBI Taxonomy" id="97028"/>
    <lineage>
        <taxon>Eukaryota</taxon>
        <taxon>Viridiplantae</taxon>
        <taxon>Streptophyta</taxon>
        <taxon>Embryophyta</taxon>
        <taxon>Tracheophyta</taxon>
        <taxon>Spermatophyta</taxon>
        <taxon>Magnoliopsida</taxon>
        <taxon>eudicotyledons</taxon>
        <taxon>Gunneridae</taxon>
        <taxon>Pentapetalae</taxon>
        <taxon>rosids</taxon>
        <taxon>fabids</taxon>
        <taxon>Fabales</taxon>
        <taxon>Fabaceae</taxon>
        <taxon>Papilionoideae</taxon>
        <taxon>50 kb inversion clade</taxon>
        <taxon>NPAAA clade</taxon>
        <taxon>Hologalegina</taxon>
        <taxon>IRL clade</taxon>
        <taxon>Trifolieae</taxon>
        <taxon>Trifolium</taxon>
    </lineage>
</organism>
<proteinExistence type="predicted"/>
<dbReference type="Proteomes" id="UP000265520">
    <property type="component" value="Unassembled WGS sequence"/>
</dbReference>
<evidence type="ECO:0000313" key="1">
    <source>
        <dbReference type="EMBL" id="MCI09859.1"/>
    </source>
</evidence>
<sequence length="77" mass="9114">MSTEDGGFAYRHVQGKKETLRKYIERFTRDAVEVKGADDTLKWFIFEKGLRTDSMFREKLELKEPQSMNKLLTRAQL</sequence>
<dbReference type="AlphaFoldDB" id="A0A392PEF1"/>
<feature type="non-terminal residue" evidence="1">
    <location>
        <position position="77"/>
    </location>
</feature>
<protein>
    <recommendedName>
        <fullName evidence="3">Retrotransposon gag domain-containing protein</fullName>
    </recommendedName>
</protein>
<keyword evidence="2" id="KW-1185">Reference proteome</keyword>